<feature type="chain" id="PRO_5047491974" description="Secreted protein" evidence="1">
    <location>
        <begin position="27"/>
        <end position="83"/>
    </location>
</feature>
<dbReference type="RefSeq" id="WP_280830825.1">
    <property type="nucleotide sequence ID" value="NZ_JARXVE010000001.1"/>
</dbReference>
<evidence type="ECO:0000313" key="3">
    <source>
        <dbReference type="Proteomes" id="UP001160130"/>
    </source>
</evidence>
<proteinExistence type="predicted"/>
<evidence type="ECO:0008006" key="4">
    <source>
        <dbReference type="Google" id="ProtNLM"/>
    </source>
</evidence>
<dbReference type="Proteomes" id="UP001160130">
    <property type="component" value="Unassembled WGS sequence"/>
</dbReference>
<gene>
    <name evidence="2" type="ORF">M2272_000816</name>
</gene>
<keyword evidence="3" id="KW-1185">Reference proteome</keyword>
<comment type="caution">
    <text evidence="2">The sequence shown here is derived from an EMBL/GenBank/DDBJ whole genome shotgun (WGS) entry which is preliminary data.</text>
</comment>
<feature type="signal peptide" evidence="1">
    <location>
        <begin position="1"/>
        <end position="26"/>
    </location>
</feature>
<protein>
    <recommendedName>
        <fullName evidence="4">Secreted protein</fullName>
    </recommendedName>
</protein>
<keyword evidence="1" id="KW-0732">Signal</keyword>
<evidence type="ECO:0000313" key="2">
    <source>
        <dbReference type="EMBL" id="MDH6194195.1"/>
    </source>
</evidence>
<dbReference type="EMBL" id="JARXVE010000001">
    <property type="protein sequence ID" value="MDH6194195.1"/>
    <property type="molecule type" value="Genomic_DNA"/>
</dbReference>
<name>A0ABT6KWG3_9MYCO</name>
<sequence length="83" mass="8165">MTSPVWRGVLTVVAAAVLSAGSMATATIVTPTLSAGCPPGETGVGYGCSPFCVPGRQLDTATGLCLPVPPPPPAPNDVATPTF</sequence>
<accession>A0ABT6KWG3</accession>
<reference evidence="2 3" key="1">
    <citation type="submission" date="2023-04" db="EMBL/GenBank/DDBJ databases">
        <title>Forest soil microbial communities from Buena Vista Peninsula, Colon Province, Panama.</title>
        <authorList>
            <person name="Bouskill N."/>
        </authorList>
    </citation>
    <scope>NUCLEOTIDE SEQUENCE [LARGE SCALE GENOMIC DNA]</scope>
    <source>
        <strain evidence="2 3">AC80</strain>
    </source>
</reference>
<evidence type="ECO:0000256" key="1">
    <source>
        <dbReference type="SAM" id="SignalP"/>
    </source>
</evidence>
<organism evidence="2 3">
    <name type="scientific">Mycolicibacterium frederiksbergense</name>
    <dbReference type="NCBI Taxonomy" id="117567"/>
    <lineage>
        <taxon>Bacteria</taxon>
        <taxon>Bacillati</taxon>
        <taxon>Actinomycetota</taxon>
        <taxon>Actinomycetes</taxon>
        <taxon>Mycobacteriales</taxon>
        <taxon>Mycobacteriaceae</taxon>
        <taxon>Mycolicibacterium</taxon>
    </lineage>
</organism>